<reference evidence="2" key="1">
    <citation type="submission" date="2009-09" db="EMBL/GenBank/DDBJ databases">
        <title>The complete chromosome of Sebaldella termitidis ATCC 33386.</title>
        <authorList>
            <consortium name="US DOE Joint Genome Institute (JGI-PGF)"/>
            <person name="Lucas S."/>
            <person name="Copeland A."/>
            <person name="Lapidus A."/>
            <person name="Glavina del Rio T."/>
            <person name="Dalin E."/>
            <person name="Tice H."/>
            <person name="Bruce D."/>
            <person name="Goodwin L."/>
            <person name="Pitluck S."/>
            <person name="Kyrpides N."/>
            <person name="Mavromatis K."/>
            <person name="Ivanova N."/>
            <person name="Mikhailova N."/>
            <person name="Sims D."/>
            <person name="Meincke L."/>
            <person name="Brettin T."/>
            <person name="Detter J.C."/>
            <person name="Han C."/>
            <person name="Larimer F."/>
            <person name="Land M."/>
            <person name="Hauser L."/>
            <person name="Markowitz V."/>
            <person name="Cheng J.F."/>
            <person name="Hugenholtz P."/>
            <person name="Woyke T."/>
            <person name="Wu D."/>
            <person name="Eisen J.A."/>
        </authorList>
    </citation>
    <scope>NUCLEOTIDE SEQUENCE [LARGE SCALE GENOMIC DNA]</scope>
    <source>
        <strain evidence="2">ATCC 33386 / NCTC 11300</strain>
    </source>
</reference>
<name>D1AMT3_SEBTE</name>
<evidence type="ECO:0000313" key="2">
    <source>
        <dbReference type="Proteomes" id="UP000000845"/>
    </source>
</evidence>
<gene>
    <name evidence="1" type="ordered locus">Sterm_0428</name>
</gene>
<dbReference type="Proteomes" id="UP000000845">
    <property type="component" value="Chromosome"/>
</dbReference>
<dbReference type="KEGG" id="str:Sterm_0428"/>
<keyword evidence="2" id="KW-1185">Reference proteome</keyword>
<reference evidence="1 2" key="2">
    <citation type="journal article" date="2010" name="Stand. Genomic Sci.">
        <title>Complete genome sequence of Sebaldella termitidis type strain (NCTC 11300).</title>
        <authorList>
            <person name="Harmon-Smith M."/>
            <person name="Celia L."/>
            <person name="Chertkov O."/>
            <person name="Lapidus A."/>
            <person name="Copeland A."/>
            <person name="Glavina Del Rio T."/>
            <person name="Nolan M."/>
            <person name="Lucas S."/>
            <person name="Tice H."/>
            <person name="Cheng J.F."/>
            <person name="Han C."/>
            <person name="Detter J.C."/>
            <person name="Bruce D."/>
            <person name="Goodwin L."/>
            <person name="Pitluck S."/>
            <person name="Pati A."/>
            <person name="Liolios K."/>
            <person name="Ivanova N."/>
            <person name="Mavromatis K."/>
            <person name="Mikhailova N."/>
            <person name="Chen A."/>
            <person name="Palaniappan K."/>
            <person name="Land M."/>
            <person name="Hauser L."/>
            <person name="Chang Y.J."/>
            <person name="Jeffries C.D."/>
            <person name="Brettin T."/>
            <person name="Goker M."/>
            <person name="Beck B."/>
            <person name="Bristow J."/>
            <person name="Eisen J.A."/>
            <person name="Markowitz V."/>
            <person name="Hugenholtz P."/>
            <person name="Kyrpides N.C."/>
            <person name="Klenk H.P."/>
            <person name="Chen F."/>
        </authorList>
    </citation>
    <scope>NUCLEOTIDE SEQUENCE [LARGE SCALE GENOMIC DNA]</scope>
    <source>
        <strain evidence="2">ATCC 33386 / NCTC 11300</strain>
    </source>
</reference>
<dbReference type="STRING" id="526218.Sterm_0428"/>
<dbReference type="HOGENOM" id="CLU_2083216_0_0_0"/>
<dbReference type="EMBL" id="CP001739">
    <property type="protein sequence ID" value="ACZ07309.1"/>
    <property type="molecule type" value="Genomic_DNA"/>
</dbReference>
<accession>D1AMT3</accession>
<evidence type="ECO:0000313" key="1">
    <source>
        <dbReference type="EMBL" id="ACZ07309.1"/>
    </source>
</evidence>
<sequence length="117" mass="14340">MRNVTELKEETKECFEYFEKLTEELGGYTKASLIGICLNEFSFSSEEKKIEKIVIYLELFNCIEKYKEIYMYHYNELNEIIENFKVKDFKYFNEKDRKDIEKMISFYKSRIKNMLII</sequence>
<protein>
    <submittedName>
        <fullName evidence="1">Uncharacterized protein</fullName>
    </submittedName>
</protein>
<organism evidence="1 2">
    <name type="scientific">Sebaldella termitidis (strain ATCC 33386 / NCTC 11300)</name>
    <dbReference type="NCBI Taxonomy" id="526218"/>
    <lineage>
        <taxon>Bacteria</taxon>
        <taxon>Fusobacteriati</taxon>
        <taxon>Fusobacteriota</taxon>
        <taxon>Fusobacteriia</taxon>
        <taxon>Fusobacteriales</taxon>
        <taxon>Leptotrichiaceae</taxon>
        <taxon>Sebaldella</taxon>
    </lineage>
</organism>
<dbReference type="AlphaFoldDB" id="D1AMT3"/>
<proteinExistence type="predicted"/>